<evidence type="ECO:0000256" key="8">
    <source>
        <dbReference type="ARBA" id="ARBA00022490"/>
    </source>
</evidence>
<dbReference type="Pfam" id="PF13500">
    <property type="entry name" value="AAA_26"/>
    <property type="match status" value="1"/>
</dbReference>
<proteinExistence type="inferred from homology"/>
<evidence type="ECO:0000256" key="2">
    <source>
        <dbReference type="ARBA" id="ARBA00004989"/>
    </source>
</evidence>
<dbReference type="NCBIfam" id="NF004167">
    <property type="entry name" value="PRK05632.1"/>
    <property type="match status" value="1"/>
</dbReference>
<dbReference type="InterPro" id="IPR027417">
    <property type="entry name" value="P-loop_NTPase"/>
</dbReference>
<dbReference type="InterPro" id="IPR004614">
    <property type="entry name" value="P_AcTrfase"/>
</dbReference>
<dbReference type="Gene3D" id="3.40.50.10950">
    <property type="match status" value="1"/>
</dbReference>
<dbReference type="Gene3D" id="3.40.1390.20">
    <property type="entry name" value="HprK N-terminal domain-like"/>
    <property type="match status" value="1"/>
</dbReference>
<dbReference type="InterPro" id="IPR016475">
    <property type="entry name" value="P-Actrans_bac"/>
</dbReference>
<dbReference type="PANTHER" id="PTHR43356">
    <property type="entry name" value="PHOSPHATE ACETYLTRANSFERASE"/>
    <property type="match status" value="1"/>
</dbReference>
<feature type="domain" description="Phosphate acetyl/butaryl transferase" evidence="13">
    <location>
        <begin position="394"/>
        <end position="704"/>
    </location>
</feature>
<keyword evidence="9 12" id="KW-0808">Transferase</keyword>
<dbReference type="AlphaFoldDB" id="A0A7H1AZJ6"/>
<evidence type="ECO:0000256" key="5">
    <source>
        <dbReference type="ARBA" id="ARBA00011643"/>
    </source>
</evidence>
<dbReference type="PIRSF" id="PIRSF006107">
    <property type="entry name" value="PhpActrans_proteobac"/>
    <property type="match status" value="1"/>
</dbReference>
<evidence type="ECO:0000256" key="7">
    <source>
        <dbReference type="ARBA" id="ARBA00021528"/>
    </source>
</evidence>
<evidence type="ECO:0000256" key="1">
    <source>
        <dbReference type="ARBA" id="ARBA00004496"/>
    </source>
</evidence>
<comment type="subunit">
    <text evidence="5">Homohexamer.</text>
</comment>
<name>A0A7H1AZJ6_9GAMM</name>
<comment type="similarity">
    <text evidence="3 12">In the C-terminal section; belongs to the phosphate acetyltransferase and butyryltransferase family.</text>
</comment>
<reference evidence="14 15" key="1">
    <citation type="submission" date="2020-09" db="EMBL/GenBank/DDBJ databases">
        <title>Genome sequence of the banana aphid, Pentalonia nigronervosa Coquerel (Hemiptera: Aphididae) and its symbionts.</title>
        <authorList>
            <person name="Mathers T.C."/>
            <person name="Mugford S.T."/>
            <person name="Hogenhout S.A."/>
            <person name="Tripathi L."/>
        </authorList>
    </citation>
    <scope>NUCLEOTIDE SEQUENCE [LARGE SCALE GENOMIC DNA]</scope>
    <source>
        <strain evidence="14">Ba4</strain>
    </source>
</reference>
<dbReference type="InterPro" id="IPR028979">
    <property type="entry name" value="Ser_kin/Pase_Hpr-like_N_sf"/>
</dbReference>
<protein>
    <recommendedName>
        <fullName evidence="7 12">Phosphate acetyltransferase</fullName>
        <ecNumber evidence="6 12">2.3.1.8</ecNumber>
    </recommendedName>
    <alternativeName>
        <fullName evidence="11 12">Phosphotransacetylase</fullName>
    </alternativeName>
</protein>
<dbReference type="EC" id="2.3.1.8" evidence="6 12"/>
<comment type="function">
    <text evidence="12">Involved in acetate metabolism.</text>
</comment>
<organism evidence="14 15">
    <name type="scientific">Buchnera aphidicola</name>
    <name type="common">Pentalonia nigronervosa</name>
    <dbReference type="NCBI Taxonomy" id="1309793"/>
    <lineage>
        <taxon>Bacteria</taxon>
        <taxon>Pseudomonadati</taxon>
        <taxon>Pseudomonadota</taxon>
        <taxon>Gammaproteobacteria</taxon>
        <taxon>Enterobacterales</taxon>
        <taxon>Erwiniaceae</taxon>
        <taxon>Buchnera</taxon>
    </lineage>
</organism>
<dbReference type="GO" id="GO:0008959">
    <property type="term" value="F:phosphate acetyltransferase activity"/>
    <property type="evidence" value="ECO:0007669"/>
    <property type="project" value="UniProtKB-EC"/>
</dbReference>
<gene>
    <name evidence="14" type="primary">pta</name>
    <name evidence="14" type="ORF">ICW73_00205</name>
</gene>
<comment type="domain">
    <text evidence="12">The N-terminal region seems to be important for proper quaternary structure. The C-terminal region contains the substrate-binding site.</text>
</comment>
<comment type="catalytic activity">
    <reaction evidence="12">
        <text>acetyl-CoA + phosphate = acetyl phosphate + CoA</text>
        <dbReference type="Rhea" id="RHEA:19521"/>
        <dbReference type="ChEBI" id="CHEBI:22191"/>
        <dbReference type="ChEBI" id="CHEBI:43474"/>
        <dbReference type="ChEBI" id="CHEBI:57287"/>
        <dbReference type="ChEBI" id="CHEBI:57288"/>
        <dbReference type="EC" id="2.3.1.8"/>
    </reaction>
</comment>
<dbReference type="NCBIfam" id="NF007233">
    <property type="entry name" value="PRK09653.1"/>
    <property type="match status" value="1"/>
</dbReference>
<dbReference type="InterPro" id="IPR042112">
    <property type="entry name" value="P_AcTrfase_dom2"/>
</dbReference>
<dbReference type="Proteomes" id="UP000516346">
    <property type="component" value="Chromosome"/>
</dbReference>
<dbReference type="Pfam" id="PF01515">
    <property type="entry name" value="PTA_PTB"/>
    <property type="match status" value="1"/>
</dbReference>
<dbReference type="InterPro" id="IPR050500">
    <property type="entry name" value="Phos_Acetyltrans/Butyryltrans"/>
</dbReference>
<accession>A0A7H1AZJ6</accession>
<dbReference type="InterPro" id="IPR042113">
    <property type="entry name" value="P_AcTrfase_dom1"/>
</dbReference>
<evidence type="ECO:0000256" key="9">
    <source>
        <dbReference type="ARBA" id="ARBA00022679"/>
    </source>
</evidence>
<comment type="pathway">
    <text evidence="2 12">Metabolic intermediate biosynthesis; acetyl-CoA biosynthesis; acetyl-CoA from acetate: step 2/2.</text>
</comment>
<dbReference type="Gene3D" id="3.40.50.10750">
    <property type="entry name" value="Isocitrate/Isopropylmalate dehydrogenase-like"/>
    <property type="match status" value="1"/>
</dbReference>
<dbReference type="InterPro" id="IPR002505">
    <property type="entry name" value="PTA_PTB"/>
</dbReference>
<dbReference type="GO" id="GO:0006085">
    <property type="term" value="P:acetyl-CoA biosynthetic process"/>
    <property type="evidence" value="ECO:0007669"/>
    <property type="project" value="UniProtKB-UniPathway"/>
</dbReference>
<evidence type="ECO:0000256" key="4">
    <source>
        <dbReference type="ARBA" id="ARBA00009786"/>
    </source>
</evidence>
<sequence length="709" mass="81244">MSRIIMLIPVDHDVGLTAISLSLIDIFSKNVIKKNNYAPILYCSCENHFLNSAPIIINKYFSDMVSILEYIDFSSELFNSAKYFFSLDKIIKECHKKKNIHELILITGLKSHNNIYAEQINYDIAQNISAEVIFVINLKNTSLKYALKKENQIKIFLERKKYKNVLGVVINNINSPFLEKKYCFTQKLIYLKKIRNNYKINYVKKTCFEQNVVPIIAQIPWNKCFLKISLTDIKKMLDATVIGCRKKFNRIITEIYFFNQEFQNMLQVFHSGCLIILSWNQIDFFINTFCFNLKNSIGGILLFNSFKTDICFLQKKCQFFIHNHIPILFIQKNVINLVTKLQMMNFDLFTKNKKYIKKLQTYISRFFSDSFKKCSLKNTTRKAMFSPREFCHYLESMSRTKNKRIILPESYEERILQAASICYRLNIAQCVLLGDPKKIYSIAHHKGIQLSKNIEIINPYLVRNSYIKRFMDLRKNKNLDELSAIKKLQDNIMLATLILESNKVDGLVSGSINTTANTVRPALQIIKTDLQNSLVSSIFFMLLPNQVLIYGDCAININPTAEELATIAIQSADSAKIFGIEPRIAMLSYSTGYSGCGDLVEKIRLATMIVKKKRSDLIIDGPIQYDAAVSDTVFKLKIPNSPIFGSATVFIFPDLNAGNIAYKAVQRSADILALGPMLQGLKKPVNDLSRGASVRDIIYTIALTSIQCI</sequence>
<evidence type="ECO:0000256" key="6">
    <source>
        <dbReference type="ARBA" id="ARBA00012707"/>
    </source>
</evidence>
<comment type="subcellular location">
    <subcellularLocation>
        <location evidence="1 12">Cytoplasm</location>
    </subcellularLocation>
</comment>
<dbReference type="PANTHER" id="PTHR43356:SF3">
    <property type="entry name" value="PHOSPHATE ACETYLTRANSFERASE"/>
    <property type="match status" value="1"/>
</dbReference>
<dbReference type="UniPathway" id="UPA00340">
    <property type="reaction ID" value="UER00459"/>
</dbReference>
<dbReference type="SUPFAM" id="SSF52540">
    <property type="entry name" value="P-loop containing nucleoside triphosphate hydrolases"/>
    <property type="match status" value="1"/>
</dbReference>
<evidence type="ECO:0000313" key="15">
    <source>
        <dbReference type="Proteomes" id="UP000516346"/>
    </source>
</evidence>
<keyword evidence="10 12" id="KW-0012">Acyltransferase</keyword>
<evidence type="ECO:0000313" key="14">
    <source>
        <dbReference type="EMBL" id="QNS01901.1"/>
    </source>
</evidence>
<dbReference type="EMBL" id="CP061275">
    <property type="protein sequence ID" value="QNS01901.1"/>
    <property type="molecule type" value="Genomic_DNA"/>
</dbReference>
<evidence type="ECO:0000259" key="13">
    <source>
        <dbReference type="Pfam" id="PF01515"/>
    </source>
</evidence>
<dbReference type="SUPFAM" id="SSF53659">
    <property type="entry name" value="Isocitrate/Isopropylmalate dehydrogenase-like"/>
    <property type="match status" value="1"/>
</dbReference>
<evidence type="ECO:0000256" key="12">
    <source>
        <dbReference type="PIRNR" id="PIRNR006107"/>
    </source>
</evidence>
<evidence type="ECO:0000256" key="3">
    <source>
        <dbReference type="ARBA" id="ARBA00008756"/>
    </source>
</evidence>
<comment type="similarity">
    <text evidence="4 12">In the N-terminal section; belongs to the CobB/CobQ family.</text>
</comment>
<dbReference type="GO" id="GO:0005737">
    <property type="term" value="C:cytoplasm"/>
    <property type="evidence" value="ECO:0007669"/>
    <property type="project" value="UniProtKB-SubCell"/>
</dbReference>
<dbReference type="NCBIfam" id="TIGR00651">
    <property type="entry name" value="pta"/>
    <property type="match status" value="1"/>
</dbReference>
<dbReference type="FunFam" id="3.40.50.10750:FF:000001">
    <property type="entry name" value="Phosphate acetyltransferase"/>
    <property type="match status" value="1"/>
</dbReference>
<keyword evidence="8 12" id="KW-0963">Cytoplasm</keyword>
<evidence type="ECO:0000256" key="11">
    <source>
        <dbReference type="ARBA" id="ARBA00031108"/>
    </source>
</evidence>
<evidence type="ECO:0000256" key="10">
    <source>
        <dbReference type="ARBA" id="ARBA00023315"/>
    </source>
</evidence>